<dbReference type="Proteomes" id="UP000002204">
    <property type="component" value="Plasmid pREC1"/>
</dbReference>
<keyword evidence="1" id="KW-0472">Membrane</keyword>
<reference evidence="2 3" key="2">
    <citation type="journal article" date="2006" name="Environ. Microbiol.">
        <title>Sequence analysis of three plasmids harboured in Rhodococcus erythropolis strain PR4.</title>
        <authorList>
            <person name="Sekine M."/>
            <person name="Tanikawa S."/>
            <person name="Omata S."/>
            <person name="Saito M."/>
            <person name="Fujisawa T."/>
            <person name="Tsukatani N."/>
            <person name="Tajima T."/>
            <person name="Sekigawa T."/>
            <person name="Kosugi H."/>
            <person name="Matsuo Y."/>
            <person name="Nishiko R."/>
            <person name="Imamura K."/>
            <person name="Ito M."/>
            <person name="Narita H."/>
            <person name="Tago S."/>
            <person name="Fujita N."/>
            <person name="Harayama S."/>
        </authorList>
    </citation>
    <scope>NUCLEOTIDE SEQUENCE [LARGE SCALE GENOMIC DNA]</scope>
    <source>
        <strain evidence="3">PR4 / NBRC 100887</strain>
        <plasmid evidence="2 3">pREC1</plasmid>
    </source>
</reference>
<reference evidence="3" key="1">
    <citation type="submission" date="2005-03" db="EMBL/GenBank/DDBJ databases">
        <title>Comparison of the complete genome sequences of Rhodococcus erythropolis PR4 and Rhodococcus opacus B4.</title>
        <authorList>
            <person name="Takarada H."/>
            <person name="Sekine M."/>
            <person name="Hosoyama A."/>
            <person name="Yamada R."/>
            <person name="Fujisawa T."/>
            <person name="Omata S."/>
            <person name="Shimizu A."/>
            <person name="Tsukatani N."/>
            <person name="Tanikawa S."/>
            <person name="Fujita N."/>
            <person name="Harayama S."/>
        </authorList>
    </citation>
    <scope>NUCLEOTIDE SEQUENCE [LARGE SCALE GENOMIC DNA]</scope>
    <source>
        <strain evidence="3">PR4 / NBRC 100887</strain>
        <plasmid evidence="3">pREC1</plasmid>
    </source>
</reference>
<feature type="transmembrane region" description="Helical" evidence="1">
    <location>
        <begin position="64"/>
        <end position="84"/>
    </location>
</feature>
<evidence type="ECO:0000313" key="3">
    <source>
        <dbReference type="Proteomes" id="UP000002204"/>
    </source>
</evidence>
<gene>
    <name evidence="2" type="ordered locus">RER_pREC1-00900</name>
</gene>
<feature type="transmembrane region" description="Helical" evidence="1">
    <location>
        <begin position="38"/>
        <end position="58"/>
    </location>
</feature>
<geneLocation type="plasmid" evidence="2 3">
    <name>pREC1</name>
</geneLocation>
<dbReference type="AlphaFoldDB" id="Q3L8Y2"/>
<dbReference type="KEGG" id="rer:RER_pREC1-00900"/>
<evidence type="ECO:0000256" key="1">
    <source>
        <dbReference type="SAM" id="Phobius"/>
    </source>
</evidence>
<dbReference type="PATRIC" id="fig|234621.6.peg.100"/>
<sequence length="95" mass="10700">MVFSDRPYEHGKALIVNEVSSPGNAVQRGIHYLCTLPFWKSMITPLVFGIVTFVVFLFSESLGIALIGLWVVIIAVALVVEWRYSKTLRDARFPT</sequence>
<dbReference type="HOGENOM" id="CLU_2370891_0_0_11"/>
<evidence type="ECO:0000313" key="2">
    <source>
        <dbReference type="EMBL" id="BAE46331.1"/>
    </source>
</evidence>
<keyword evidence="2" id="KW-0614">Plasmid</keyword>
<name>Q3L8Y2_RHOE4</name>
<protein>
    <submittedName>
        <fullName evidence="2">Uncharacterized protein</fullName>
    </submittedName>
</protein>
<keyword evidence="1" id="KW-1133">Transmembrane helix</keyword>
<dbReference type="EMBL" id="AP008932">
    <property type="protein sequence ID" value="BAE46331.1"/>
    <property type="molecule type" value="Genomic_DNA"/>
</dbReference>
<keyword evidence="1" id="KW-0812">Transmembrane</keyword>
<proteinExistence type="predicted"/>
<accession>Q3L8Y2</accession>
<organism evidence="2 3">
    <name type="scientific">Rhodococcus erythropolis (strain PR4 / NBRC 100887)</name>
    <dbReference type="NCBI Taxonomy" id="234621"/>
    <lineage>
        <taxon>Bacteria</taxon>
        <taxon>Bacillati</taxon>
        <taxon>Actinomycetota</taxon>
        <taxon>Actinomycetes</taxon>
        <taxon>Mycobacteriales</taxon>
        <taxon>Nocardiaceae</taxon>
        <taxon>Rhodococcus</taxon>
        <taxon>Rhodococcus erythropolis group</taxon>
    </lineage>
</organism>